<dbReference type="CDD" id="cd04301">
    <property type="entry name" value="NAT_SF"/>
    <property type="match status" value="1"/>
</dbReference>
<dbReference type="OrthoDB" id="162775at2"/>
<reference evidence="3 4" key="1">
    <citation type="submission" date="2019-07" db="EMBL/GenBank/DDBJ databases">
        <authorList>
            <person name="Li J."/>
        </authorList>
    </citation>
    <scope>NUCLEOTIDE SEQUENCE [LARGE SCALE GENOMIC DNA]</scope>
    <source>
        <strain evidence="3 4">TKL69</strain>
    </source>
</reference>
<dbReference type="InterPro" id="IPR016181">
    <property type="entry name" value="Acyl_CoA_acyltransferase"/>
</dbReference>
<dbReference type="InterPro" id="IPR000182">
    <property type="entry name" value="GNAT_dom"/>
</dbReference>
<dbReference type="Gene3D" id="3.40.630.30">
    <property type="match status" value="1"/>
</dbReference>
<dbReference type="AlphaFoldDB" id="A0A516KK95"/>
<dbReference type="PANTHER" id="PTHR13947">
    <property type="entry name" value="GNAT FAMILY N-ACETYLTRANSFERASE"/>
    <property type="match status" value="1"/>
</dbReference>
<keyword evidence="1 3" id="KW-0808">Transferase</keyword>
<gene>
    <name evidence="3" type="ORF">FN924_17430</name>
</gene>
<evidence type="ECO:0000259" key="2">
    <source>
        <dbReference type="PROSITE" id="PS51186"/>
    </source>
</evidence>
<evidence type="ECO:0000313" key="3">
    <source>
        <dbReference type="EMBL" id="QDP41796.1"/>
    </source>
</evidence>
<keyword evidence="4" id="KW-1185">Reference proteome</keyword>
<sequence>MKMYEVEDNKKVPLELLLLADPSEEQIKCYVEEGTCYVAEEEDEIIGIYILYQTEWDKVEIVNIAVKESNQGKGIGKQLVLHAVDEARRLGYSKIDICTGNSSIGPLALYQKCGFRLDSIEKDYFIQHYAEPIYENGIQCRDKIRLRLVL</sequence>
<protein>
    <submittedName>
        <fullName evidence="3">GNAT family N-acetyltransferase</fullName>
    </submittedName>
</protein>
<dbReference type="RefSeq" id="WP_143896691.1">
    <property type="nucleotide sequence ID" value="NZ_CP041666.1"/>
</dbReference>
<evidence type="ECO:0000313" key="4">
    <source>
        <dbReference type="Proteomes" id="UP000315215"/>
    </source>
</evidence>
<dbReference type="PROSITE" id="PS51186">
    <property type="entry name" value="GNAT"/>
    <property type="match status" value="1"/>
</dbReference>
<evidence type="ECO:0000256" key="1">
    <source>
        <dbReference type="ARBA" id="ARBA00022679"/>
    </source>
</evidence>
<dbReference type="InterPro" id="IPR050769">
    <property type="entry name" value="NAT_camello-type"/>
</dbReference>
<dbReference type="KEGG" id="aqt:FN924_17430"/>
<proteinExistence type="predicted"/>
<organism evidence="3 4">
    <name type="scientific">Radiobacillus deserti</name>
    <dbReference type="NCBI Taxonomy" id="2594883"/>
    <lineage>
        <taxon>Bacteria</taxon>
        <taxon>Bacillati</taxon>
        <taxon>Bacillota</taxon>
        <taxon>Bacilli</taxon>
        <taxon>Bacillales</taxon>
        <taxon>Bacillaceae</taxon>
        <taxon>Radiobacillus</taxon>
    </lineage>
</organism>
<dbReference type="Proteomes" id="UP000315215">
    <property type="component" value="Chromosome"/>
</dbReference>
<dbReference type="EMBL" id="CP041666">
    <property type="protein sequence ID" value="QDP41796.1"/>
    <property type="molecule type" value="Genomic_DNA"/>
</dbReference>
<name>A0A516KK95_9BACI</name>
<accession>A0A516KK95</accession>
<dbReference type="Pfam" id="PF00583">
    <property type="entry name" value="Acetyltransf_1"/>
    <property type="match status" value="1"/>
</dbReference>
<dbReference type="SUPFAM" id="SSF55729">
    <property type="entry name" value="Acyl-CoA N-acyltransferases (Nat)"/>
    <property type="match status" value="1"/>
</dbReference>
<dbReference type="PANTHER" id="PTHR13947:SF37">
    <property type="entry name" value="LD18367P"/>
    <property type="match status" value="1"/>
</dbReference>
<feature type="domain" description="N-acetyltransferase" evidence="2">
    <location>
        <begin position="1"/>
        <end position="136"/>
    </location>
</feature>
<dbReference type="GO" id="GO:0008080">
    <property type="term" value="F:N-acetyltransferase activity"/>
    <property type="evidence" value="ECO:0007669"/>
    <property type="project" value="InterPro"/>
</dbReference>